<dbReference type="AlphaFoldDB" id="A0AA96J7E1"/>
<feature type="region of interest" description="Disordered" evidence="1">
    <location>
        <begin position="378"/>
        <end position="401"/>
    </location>
</feature>
<dbReference type="InterPro" id="IPR001584">
    <property type="entry name" value="Integrase_cat-core"/>
</dbReference>
<reference evidence="3 4" key="1">
    <citation type="submission" date="2023-09" db="EMBL/GenBank/DDBJ databases">
        <title>Demequina sp. a novel bacteria isolated from Capsicum annuum.</title>
        <authorList>
            <person name="Humaira Z."/>
            <person name="Lee J."/>
            <person name="Cho D."/>
        </authorList>
    </citation>
    <scope>NUCLEOTIDE SEQUENCE [LARGE SCALE GENOMIC DNA]</scope>
    <source>
        <strain evidence="3 4">OYTSA14</strain>
    </source>
</reference>
<feature type="region of interest" description="Disordered" evidence="1">
    <location>
        <begin position="48"/>
        <end position="68"/>
    </location>
</feature>
<dbReference type="GO" id="GO:0003676">
    <property type="term" value="F:nucleic acid binding"/>
    <property type="evidence" value="ECO:0007669"/>
    <property type="project" value="InterPro"/>
</dbReference>
<protein>
    <submittedName>
        <fullName evidence="3">IS481 family transposase</fullName>
    </submittedName>
</protein>
<organism evidence="3 4">
    <name type="scientific">Demequina capsici</name>
    <dbReference type="NCBI Taxonomy" id="3075620"/>
    <lineage>
        <taxon>Bacteria</taxon>
        <taxon>Bacillati</taxon>
        <taxon>Actinomycetota</taxon>
        <taxon>Actinomycetes</taxon>
        <taxon>Micrococcales</taxon>
        <taxon>Demequinaceae</taxon>
        <taxon>Demequina</taxon>
    </lineage>
</organism>
<keyword evidence="4" id="KW-1185">Reference proteome</keyword>
<dbReference type="Gene3D" id="3.30.420.10">
    <property type="entry name" value="Ribonuclease H-like superfamily/Ribonuclease H"/>
    <property type="match status" value="1"/>
</dbReference>
<dbReference type="PANTHER" id="PTHR35004">
    <property type="entry name" value="TRANSPOSASE RV3428C-RELATED"/>
    <property type="match status" value="1"/>
</dbReference>
<dbReference type="Pfam" id="PF13551">
    <property type="entry name" value="HTH_29"/>
    <property type="match status" value="1"/>
</dbReference>
<dbReference type="EMBL" id="CP134879">
    <property type="protein sequence ID" value="WNM24270.1"/>
    <property type="molecule type" value="Genomic_DNA"/>
</dbReference>
<dbReference type="InterPro" id="IPR009057">
    <property type="entry name" value="Homeodomain-like_sf"/>
</dbReference>
<dbReference type="InterPro" id="IPR036397">
    <property type="entry name" value="RNaseH_sf"/>
</dbReference>
<evidence type="ECO:0000313" key="3">
    <source>
        <dbReference type="EMBL" id="WNM24270.1"/>
    </source>
</evidence>
<sequence>MTDENKNKVIVLAVIEGGLTVTEAARRFGVTRQWVHRLVNRYTAGGADALKPRSRAPRSSPAKTPQTVRTEVLRLRDELTRDGWDAGAESILDRMNAAGATPPSRATIHRILTAADRVTPEPRKRPRSSWRRFQAAAPNGCWQSDMTHWHLAGDKPVEIITWLDDHSRAVLHISCHPRVTGDIVADTFLTTGKIHGLPASTLTDNGMIFTTRFARGNGGPNHFEHVIDALGITQKNGHPGHPQTQGKIERFHQTLKKWLTAHPDADTLADLQAQLDRFKNGYNTRPHRALNRATPQAAYDAIPKDGPTLEILGRHWRVRHDTVDTAGVITLRFAGKLRHLAIGRPHKHHPVLLLVAGPDTLVIDPNSGEILAEHTINPDRDYQPKKRQKALPEGKASVNDV</sequence>
<dbReference type="RefSeq" id="WP_313497830.1">
    <property type="nucleotide sequence ID" value="NZ_CP134879.1"/>
</dbReference>
<feature type="domain" description="Integrase catalytic" evidence="2">
    <location>
        <begin position="134"/>
        <end position="303"/>
    </location>
</feature>
<dbReference type="InterPro" id="IPR012337">
    <property type="entry name" value="RNaseH-like_sf"/>
</dbReference>
<evidence type="ECO:0000259" key="2">
    <source>
        <dbReference type="PROSITE" id="PS50994"/>
    </source>
</evidence>
<dbReference type="Pfam" id="PF13683">
    <property type="entry name" value="rve_3"/>
    <property type="match status" value="1"/>
</dbReference>
<accession>A0AA96J7E1</accession>
<evidence type="ECO:0000256" key="1">
    <source>
        <dbReference type="SAM" id="MobiDB-lite"/>
    </source>
</evidence>
<dbReference type="SUPFAM" id="SSF53098">
    <property type="entry name" value="Ribonuclease H-like"/>
    <property type="match status" value="1"/>
</dbReference>
<gene>
    <name evidence="3" type="ORF">RN606_13040</name>
</gene>
<dbReference type="InterPro" id="IPR047656">
    <property type="entry name" value="IS481-like_transpos"/>
</dbReference>
<dbReference type="PANTHER" id="PTHR35004:SF7">
    <property type="entry name" value="INTEGRASE PROTEIN"/>
    <property type="match status" value="1"/>
</dbReference>
<dbReference type="NCBIfam" id="NF033577">
    <property type="entry name" value="transpos_IS481"/>
    <property type="match status" value="1"/>
</dbReference>
<evidence type="ECO:0000313" key="4">
    <source>
        <dbReference type="Proteomes" id="UP001304125"/>
    </source>
</evidence>
<name>A0AA96J7E1_9MICO</name>
<dbReference type="GO" id="GO:0015074">
    <property type="term" value="P:DNA integration"/>
    <property type="evidence" value="ECO:0007669"/>
    <property type="project" value="InterPro"/>
</dbReference>
<dbReference type="PROSITE" id="PS50994">
    <property type="entry name" value="INTEGRASE"/>
    <property type="match status" value="1"/>
</dbReference>
<dbReference type="SUPFAM" id="SSF46689">
    <property type="entry name" value="Homeodomain-like"/>
    <property type="match status" value="1"/>
</dbReference>
<dbReference type="Proteomes" id="UP001304125">
    <property type="component" value="Chromosome"/>
</dbReference>
<proteinExistence type="predicted"/>